<keyword evidence="3" id="KW-1185">Reference proteome</keyword>
<accession>A0A2U8FKC5</accession>
<dbReference type="SUPFAM" id="SSF69255">
    <property type="entry name" value="gp5 N-terminal domain-like"/>
    <property type="match status" value="1"/>
</dbReference>
<organism evidence="2 3">
    <name type="scientific">Actinobacillus porcitonsillarum</name>
    <dbReference type="NCBI Taxonomy" id="189834"/>
    <lineage>
        <taxon>Bacteria</taxon>
        <taxon>Pseudomonadati</taxon>
        <taxon>Pseudomonadota</taxon>
        <taxon>Gammaproteobacteria</taxon>
        <taxon>Pasteurellales</taxon>
        <taxon>Pasteurellaceae</taxon>
        <taxon>Actinobacillus</taxon>
    </lineage>
</organism>
<evidence type="ECO:0008006" key="4">
    <source>
        <dbReference type="Google" id="ProtNLM"/>
    </source>
</evidence>
<dbReference type="EMBL" id="CP029206">
    <property type="protein sequence ID" value="AWI51422.1"/>
    <property type="molecule type" value="Genomic_DNA"/>
</dbReference>
<feature type="region of interest" description="Disordered" evidence="1">
    <location>
        <begin position="499"/>
        <end position="533"/>
    </location>
</feature>
<dbReference type="KEGG" id="apor:DDU33_07960"/>
<dbReference type="SUPFAM" id="SSF69349">
    <property type="entry name" value="Phage fibre proteins"/>
    <property type="match status" value="1"/>
</dbReference>
<dbReference type="AlphaFoldDB" id="A0A2U8FKC5"/>
<reference evidence="3" key="1">
    <citation type="submission" date="2018-05" db="EMBL/GenBank/DDBJ databases">
        <title>Complete genome sequence of Actinobacillus porcitonsillarum reference strain 9953L55 (CCUG 46996).</title>
        <authorList>
            <person name="Dona V."/>
            <person name="Perreten V."/>
        </authorList>
    </citation>
    <scope>NUCLEOTIDE SEQUENCE [LARGE SCALE GENOMIC DNA]</scope>
    <source>
        <strain evidence="3">9953L55</strain>
    </source>
</reference>
<evidence type="ECO:0000256" key="1">
    <source>
        <dbReference type="SAM" id="MobiDB-lite"/>
    </source>
</evidence>
<protein>
    <recommendedName>
        <fullName evidence="4">Phage protein</fullName>
    </recommendedName>
</protein>
<name>A0A2U8FKC5_9PAST</name>
<gene>
    <name evidence="2" type="ORF">DDU33_07960</name>
</gene>
<proteinExistence type="predicted"/>
<evidence type="ECO:0000313" key="2">
    <source>
        <dbReference type="EMBL" id="AWI51422.1"/>
    </source>
</evidence>
<dbReference type="Proteomes" id="UP000244920">
    <property type="component" value="Chromosome"/>
</dbReference>
<dbReference type="RefSeq" id="WP_108924300.1">
    <property type="nucleotide sequence ID" value="NZ_CP029206.1"/>
</dbReference>
<evidence type="ECO:0000313" key="3">
    <source>
        <dbReference type="Proteomes" id="UP000244920"/>
    </source>
</evidence>
<sequence length="533" mass="59015">MKIIKTVLLDGKEVELSSEHIILELNNTGRGYITVQTDDDCVGKKVMFELGEYDNYYQWFNGFVEREQSAESGYKKLFIRELVAIFERPLSCSHRHVTLREMGEWLTQAVGIEVKIPTAEYADKPIPLFTHSGSGYQLLHNIGRQFQIHNYMWQQSPDGSLFIGSHNDSRWYGKDVDLDNDDALISGSNDMTIPITAAIRPGAMINGNRIKKVELRGDDYILSWDNLDENSKPLQKTPEQRQIENAFPELAGGYHLPKYAKVVGIADPSKGGDISDPYRPKYAVELQLLDEDGNEDKNTPVYPAVPLPVTSTGSQGGDFAFPEVGTIVEVGFAYGRSDKPFVRTMLAQGKTVPAVAIGEQLKQQRPEVYERTDSAGNKTRETDQRITDKSFERVIETDTETKNIGTSTRNIDSDDTKTIGGNKTTHVLGNIESVTASNKSVGVGGKMNERIQGVAERVSDAKNKFVAPLSYMGTAGQNIFRILEDLCQIVADLADAVSSHNHNGGPEPSNKSSIKQYGTKATEAKSKLTPIIE</sequence>